<dbReference type="OrthoDB" id="47059at2759"/>
<sequence length="220" mass="24379">MTLEEKVLLLTGEDLWRTKFIPRLGISRIKTSDGPTGVRGGIFVDGVTAASLPSGRVAVVLFLLTESRLTHNTEGQIPDWKEEPERAVDLPEHRKILRHAGAEGIVLLKNEKSTLPLADLGGDGRRQLEPRASLPDHAFRILSKGTLRDVSDGSGRDGTWNPYASISPSHGFHCHEISRNWQLWICPVSMEKHEARRQPVHGGAPTELEPGLLRWAPSWS</sequence>
<evidence type="ECO:0000256" key="2">
    <source>
        <dbReference type="ARBA" id="ARBA00005336"/>
    </source>
</evidence>
<comment type="similarity">
    <text evidence="2">Belongs to the glycosyl hydrolase 3 family.</text>
</comment>
<dbReference type="PANTHER" id="PTHR42715">
    <property type="entry name" value="BETA-GLUCOSIDASE"/>
    <property type="match status" value="1"/>
</dbReference>
<protein>
    <recommendedName>
        <fullName evidence="3">beta-glucosidase</fullName>
        <ecNumber evidence="3">3.2.1.21</ecNumber>
    </recommendedName>
</protein>
<comment type="caution">
    <text evidence="6">The sequence shown here is derived from an EMBL/GenBank/DDBJ whole genome shotgun (WGS) entry which is preliminary data.</text>
</comment>
<evidence type="ECO:0000256" key="5">
    <source>
        <dbReference type="ARBA" id="ARBA00023295"/>
    </source>
</evidence>
<evidence type="ECO:0000256" key="4">
    <source>
        <dbReference type="ARBA" id="ARBA00022801"/>
    </source>
</evidence>
<reference evidence="6 7" key="1">
    <citation type="submission" date="2014-02" db="EMBL/GenBank/DDBJ databases">
        <title>The genome sequence of Colletotrichum salicis CBS 607.94.</title>
        <authorList>
            <person name="Baroncelli R."/>
            <person name="Thon M.R."/>
        </authorList>
    </citation>
    <scope>NUCLEOTIDE SEQUENCE [LARGE SCALE GENOMIC DNA]</scope>
    <source>
        <strain evidence="6 7">CBS 607.94</strain>
    </source>
</reference>
<dbReference type="EMBL" id="JFFI01001036">
    <property type="protein sequence ID" value="KXH63879.1"/>
    <property type="molecule type" value="Genomic_DNA"/>
</dbReference>
<dbReference type="Gene3D" id="3.40.50.1700">
    <property type="entry name" value="Glycoside hydrolase family 3 C-terminal domain"/>
    <property type="match status" value="1"/>
</dbReference>
<dbReference type="AlphaFoldDB" id="A0A135UTZ2"/>
<dbReference type="GO" id="GO:0008422">
    <property type="term" value="F:beta-glucosidase activity"/>
    <property type="evidence" value="ECO:0007669"/>
    <property type="project" value="UniProtKB-EC"/>
</dbReference>
<keyword evidence="5" id="KW-0326">Glycosidase</keyword>
<dbReference type="GO" id="GO:0009251">
    <property type="term" value="P:glucan catabolic process"/>
    <property type="evidence" value="ECO:0007669"/>
    <property type="project" value="TreeGrafter"/>
</dbReference>
<proteinExistence type="inferred from homology"/>
<dbReference type="InterPro" id="IPR036962">
    <property type="entry name" value="Glyco_hydro_3_N_sf"/>
</dbReference>
<dbReference type="InterPro" id="IPR050288">
    <property type="entry name" value="Cellulose_deg_GH3"/>
</dbReference>
<dbReference type="STRING" id="1209931.A0A135UTZ2"/>
<dbReference type="Proteomes" id="UP000070121">
    <property type="component" value="Unassembled WGS sequence"/>
</dbReference>
<keyword evidence="4" id="KW-0378">Hydrolase</keyword>
<dbReference type="PANTHER" id="PTHR42715:SF10">
    <property type="entry name" value="BETA-GLUCOSIDASE"/>
    <property type="match status" value="1"/>
</dbReference>
<accession>A0A135UTZ2</accession>
<evidence type="ECO:0000313" key="7">
    <source>
        <dbReference type="Proteomes" id="UP000070121"/>
    </source>
</evidence>
<evidence type="ECO:0000313" key="6">
    <source>
        <dbReference type="EMBL" id="KXH63879.1"/>
    </source>
</evidence>
<gene>
    <name evidence="6" type="ORF">CSAL01_03113</name>
</gene>
<name>A0A135UTZ2_9PEZI</name>
<organism evidence="6 7">
    <name type="scientific">Colletotrichum salicis</name>
    <dbReference type="NCBI Taxonomy" id="1209931"/>
    <lineage>
        <taxon>Eukaryota</taxon>
        <taxon>Fungi</taxon>
        <taxon>Dikarya</taxon>
        <taxon>Ascomycota</taxon>
        <taxon>Pezizomycotina</taxon>
        <taxon>Sordariomycetes</taxon>
        <taxon>Hypocreomycetidae</taxon>
        <taxon>Glomerellales</taxon>
        <taxon>Glomerellaceae</taxon>
        <taxon>Colletotrichum</taxon>
        <taxon>Colletotrichum acutatum species complex</taxon>
    </lineage>
</organism>
<evidence type="ECO:0000256" key="3">
    <source>
        <dbReference type="ARBA" id="ARBA00012744"/>
    </source>
</evidence>
<keyword evidence="7" id="KW-1185">Reference proteome</keyword>
<dbReference type="InterPro" id="IPR036881">
    <property type="entry name" value="Glyco_hydro_3_C_sf"/>
</dbReference>
<dbReference type="Gene3D" id="3.20.20.300">
    <property type="entry name" value="Glycoside hydrolase, family 3, N-terminal domain"/>
    <property type="match status" value="1"/>
</dbReference>
<comment type="catalytic activity">
    <reaction evidence="1">
        <text>Hydrolysis of terminal, non-reducing beta-D-glucosyl residues with release of beta-D-glucose.</text>
        <dbReference type="EC" id="3.2.1.21"/>
    </reaction>
</comment>
<evidence type="ECO:0000256" key="1">
    <source>
        <dbReference type="ARBA" id="ARBA00000448"/>
    </source>
</evidence>
<dbReference type="EC" id="3.2.1.21" evidence="3"/>